<proteinExistence type="inferred from homology"/>
<dbReference type="Gene3D" id="3.40.630.40">
    <property type="entry name" value="Zn-dependent exopeptidases"/>
    <property type="match status" value="1"/>
</dbReference>
<keyword evidence="4" id="KW-0378">Hydrolase</keyword>
<evidence type="ECO:0000256" key="4">
    <source>
        <dbReference type="ARBA" id="ARBA00022801"/>
    </source>
</evidence>
<evidence type="ECO:0000259" key="6">
    <source>
        <dbReference type="SMART" id="SM00646"/>
    </source>
</evidence>
<dbReference type="CDD" id="cd02696">
    <property type="entry name" value="MurNAc-LAA"/>
    <property type="match status" value="1"/>
</dbReference>
<dbReference type="GO" id="GO:0008745">
    <property type="term" value="F:N-acetylmuramoyl-L-alanine amidase activity"/>
    <property type="evidence" value="ECO:0007669"/>
    <property type="project" value="UniProtKB-EC"/>
</dbReference>
<feature type="domain" description="MurNAc-LAA" evidence="6">
    <location>
        <begin position="67"/>
        <end position="226"/>
    </location>
</feature>
<evidence type="ECO:0000256" key="5">
    <source>
        <dbReference type="ARBA" id="ARBA00023316"/>
    </source>
</evidence>
<dbReference type="EMBL" id="CP034861">
    <property type="protein sequence ID" value="QCI24605.1"/>
    <property type="molecule type" value="Genomic_DNA"/>
</dbReference>
<keyword evidence="5" id="KW-0961">Cell wall biogenesis/degradation</keyword>
<gene>
    <name evidence="7" type="ORF">D9V75_02795</name>
</gene>
<dbReference type="GO" id="GO:0071555">
    <property type="term" value="P:cell wall organization"/>
    <property type="evidence" value="ECO:0007669"/>
    <property type="project" value="UniProtKB-KW"/>
</dbReference>
<dbReference type="SUPFAM" id="SSF53187">
    <property type="entry name" value="Zn-dependent exopeptidases"/>
    <property type="match status" value="1"/>
</dbReference>
<dbReference type="AlphaFoldDB" id="A0A4D6YJB3"/>
<reference evidence="7 8" key="2">
    <citation type="submission" date="2019-05" db="EMBL/GenBank/DDBJ databases">
        <title>Genome evolution of the obligate endosymbiont Buchnera aphidicola.</title>
        <authorList>
            <person name="Moran N.A."/>
        </authorList>
    </citation>
    <scope>NUCLEOTIDE SEQUENCE [LARGE SCALE GENOMIC DNA]</scope>
    <source>
        <strain evidence="7 8">Mst</strain>
    </source>
</reference>
<reference evidence="7 8" key="1">
    <citation type="submission" date="2018-12" db="EMBL/GenBank/DDBJ databases">
        <authorList>
            <person name="Chong R.A."/>
        </authorList>
    </citation>
    <scope>NUCLEOTIDE SEQUENCE [LARGE SCALE GENOMIC DNA]</scope>
    <source>
        <strain evidence="7 8">Mst</strain>
    </source>
</reference>
<evidence type="ECO:0000313" key="8">
    <source>
        <dbReference type="Proteomes" id="UP000298673"/>
    </source>
</evidence>
<dbReference type="GO" id="GO:0030288">
    <property type="term" value="C:outer membrane-bounded periplasmic space"/>
    <property type="evidence" value="ECO:0007669"/>
    <property type="project" value="TreeGrafter"/>
</dbReference>
<dbReference type="GO" id="GO:0009253">
    <property type="term" value="P:peptidoglycan catabolic process"/>
    <property type="evidence" value="ECO:0007669"/>
    <property type="project" value="InterPro"/>
</dbReference>
<comment type="catalytic activity">
    <reaction evidence="1">
        <text>Hydrolyzes the link between N-acetylmuramoyl residues and L-amino acid residues in certain cell-wall glycopeptides.</text>
        <dbReference type="EC" id="3.5.1.28"/>
    </reaction>
</comment>
<protein>
    <recommendedName>
        <fullName evidence="3">N-acetylmuramoyl-L-alanine amidase</fullName>
        <ecNumber evidence="3">3.5.1.28</ecNumber>
    </recommendedName>
</protein>
<sequence>MDEKIIILIDPGHGGKDPGAIGHSGLQEKKVTLNIALKIKKLFEKEKRFQIILTRKNDCNLSVQKRKQYFKKHYANLLVSIHVNSSKKAYVSGASTWIISNNRMNREINNYLKNNKEIIFFEKKIQKILNKNILNIGLKKSILNFQFNNFQKMEIDLSDCILKELKKNTKLYKKNPNYANFGILSSINMPSLLIEIGFITNFKEEQKLKTQNYQNHIAYSIYHALKKFFYSKKNKKNN</sequence>
<dbReference type="PANTHER" id="PTHR30404:SF6">
    <property type="entry name" value="N-ACETYLMURAMOYL-L-ALANINE AMIDASE AMIB"/>
    <property type="match status" value="1"/>
</dbReference>
<name>A0A4D6YJB3_9GAMM</name>
<evidence type="ECO:0000256" key="2">
    <source>
        <dbReference type="ARBA" id="ARBA00010860"/>
    </source>
</evidence>
<dbReference type="InterPro" id="IPR002508">
    <property type="entry name" value="MurNAc-LAA_cat"/>
</dbReference>
<dbReference type="InterPro" id="IPR050695">
    <property type="entry name" value="N-acetylmuramoyl_amidase_3"/>
</dbReference>
<comment type="similarity">
    <text evidence="2">Belongs to the N-acetylmuramoyl-L-alanine amidase 3 family.</text>
</comment>
<dbReference type="Pfam" id="PF01520">
    <property type="entry name" value="Amidase_3"/>
    <property type="match status" value="1"/>
</dbReference>
<dbReference type="PANTHER" id="PTHR30404">
    <property type="entry name" value="N-ACETYLMURAMOYL-L-ALANINE AMIDASE"/>
    <property type="match status" value="1"/>
</dbReference>
<evidence type="ECO:0000256" key="3">
    <source>
        <dbReference type="ARBA" id="ARBA00011901"/>
    </source>
</evidence>
<dbReference type="SMART" id="SM00646">
    <property type="entry name" value="Ami_3"/>
    <property type="match status" value="1"/>
</dbReference>
<accession>A0A4D6YJB3</accession>
<dbReference type="OrthoDB" id="9806267at2"/>
<evidence type="ECO:0000256" key="1">
    <source>
        <dbReference type="ARBA" id="ARBA00001561"/>
    </source>
</evidence>
<dbReference type="Proteomes" id="UP000298673">
    <property type="component" value="Chromosome"/>
</dbReference>
<dbReference type="EC" id="3.5.1.28" evidence="3"/>
<organism evidence="7 8">
    <name type="scientific">Buchnera aphidicola</name>
    <name type="common">Muscaphis stroyani</name>
    <dbReference type="NCBI Taxonomy" id="1241869"/>
    <lineage>
        <taxon>Bacteria</taxon>
        <taxon>Pseudomonadati</taxon>
        <taxon>Pseudomonadota</taxon>
        <taxon>Gammaproteobacteria</taxon>
        <taxon>Enterobacterales</taxon>
        <taxon>Erwiniaceae</taxon>
        <taxon>Buchnera</taxon>
    </lineage>
</organism>
<evidence type="ECO:0000313" key="7">
    <source>
        <dbReference type="EMBL" id="QCI24605.1"/>
    </source>
</evidence>